<feature type="compositionally biased region" description="Basic residues" evidence="1">
    <location>
        <begin position="227"/>
        <end position="236"/>
    </location>
</feature>
<comment type="caution">
    <text evidence="2">The sequence shown here is derived from an EMBL/GenBank/DDBJ whole genome shotgun (WGS) entry which is preliminary data.</text>
</comment>
<feature type="region of interest" description="Disordered" evidence="1">
    <location>
        <begin position="157"/>
        <end position="192"/>
    </location>
</feature>
<gene>
    <name evidence="2" type="ORF">CMN54_03365</name>
</gene>
<organism evidence="2 3">
    <name type="scientific">SAR324 cluster bacterium</name>
    <dbReference type="NCBI Taxonomy" id="2024889"/>
    <lineage>
        <taxon>Bacteria</taxon>
        <taxon>Deltaproteobacteria</taxon>
        <taxon>SAR324 cluster</taxon>
    </lineage>
</organism>
<protein>
    <recommendedName>
        <fullName evidence="4">TonB C-terminal domain-containing protein</fullName>
    </recommendedName>
</protein>
<name>A0A2D6YH33_9DELT</name>
<sequence length="381" mass="42608">MSWKRWFLTGYLGLLAGVTNAQTDRPSALLTLHSDHSVPSLQEQIWLLELQRLLQSRYYLWIAAETPVLTSAPMKTEASFGFRMKPQAGEIRLEMSRNLTDALVQHVVFCPEPCAGNGRTEALRTLLAFVEPNASELWVAALPPVPKWRGITLQQNTSASSIARSNPERKPAIQRQKASAQKKPIEVVSPADQSATLEEKLVARVDNLPPANSAKTKATTPPTKAKPPAKKKTIRKAVRQEERLPKITGKVQPSRPLFVRNDSAKNSTTKSVGSSGNQNQLEQFRHKIAERSYNRQIWQAMRSQLMFFRQENSDLPKPMPLRIRLQISVEGKVIGQEILKTSQVPEFDALVLKTAPLLELSPPDETLVREPPYVVVVQVAP</sequence>
<evidence type="ECO:0000313" key="2">
    <source>
        <dbReference type="EMBL" id="MAH62485.1"/>
    </source>
</evidence>
<reference evidence="3" key="1">
    <citation type="submission" date="2017-09" db="EMBL/GenBank/DDBJ databases">
        <title>The Reconstruction of 2,631 Draft Metagenome-Assembled Genomes from the Global Oceans.</title>
        <authorList>
            <person name="Tully B.J."/>
            <person name="Graham E.D."/>
            <person name="Heidelberg J.F."/>
        </authorList>
    </citation>
    <scope>NUCLEOTIDE SEQUENCE [LARGE SCALE GENOMIC DNA]</scope>
</reference>
<feature type="region of interest" description="Disordered" evidence="1">
    <location>
        <begin position="208"/>
        <end position="236"/>
    </location>
</feature>
<evidence type="ECO:0000313" key="3">
    <source>
        <dbReference type="Proteomes" id="UP000226525"/>
    </source>
</evidence>
<accession>A0A2D6YH33</accession>
<dbReference type="EMBL" id="NZEX01000034">
    <property type="protein sequence ID" value="MAH62485.1"/>
    <property type="molecule type" value="Genomic_DNA"/>
</dbReference>
<evidence type="ECO:0000256" key="1">
    <source>
        <dbReference type="SAM" id="MobiDB-lite"/>
    </source>
</evidence>
<dbReference type="AlphaFoldDB" id="A0A2D6YH33"/>
<proteinExistence type="predicted"/>
<feature type="compositionally biased region" description="Low complexity" evidence="1">
    <location>
        <begin position="214"/>
        <end position="223"/>
    </location>
</feature>
<dbReference type="Proteomes" id="UP000226525">
    <property type="component" value="Unassembled WGS sequence"/>
</dbReference>
<evidence type="ECO:0008006" key="4">
    <source>
        <dbReference type="Google" id="ProtNLM"/>
    </source>
</evidence>